<evidence type="ECO:0000313" key="2">
    <source>
        <dbReference type="EMBL" id="RRH76921.1"/>
    </source>
</evidence>
<name>A0A3P3DRY3_9RHOB</name>
<accession>A0A3P3DRY3</accession>
<dbReference type="RefSeq" id="WP_124963866.1">
    <property type="nucleotide sequence ID" value="NZ_RRAZ01000005.1"/>
</dbReference>
<gene>
    <name evidence="2" type="ORF">EG244_04765</name>
</gene>
<dbReference type="AlphaFoldDB" id="A0A3P3DRY3"/>
<evidence type="ECO:0000313" key="3">
    <source>
        <dbReference type="Proteomes" id="UP000282125"/>
    </source>
</evidence>
<feature type="transmembrane region" description="Helical" evidence="1">
    <location>
        <begin position="96"/>
        <end position="113"/>
    </location>
</feature>
<proteinExistence type="predicted"/>
<dbReference type="PANTHER" id="PTHR35813:SF1">
    <property type="entry name" value="INNER MEMBRANE PROTEIN YBAN"/>
    <property type="match status" value="1"/>
</dbReference>
<dbReference type="PIRSF" id="PIRSF016789">
    <property type="entry name" value="DUF454"/>
    <property type="match status" value="1"/>
</dbReference>
<dbReference type="InterPro" id="IPR007401">
    <property type="entry name" value="DUF454"/>
</dbReference>
<keyword evidence="1" id="KW-1133">Transmembrane helix</keyword>
<evidence type="ECO:0000256" key="1">
    <source>
        <dbReference type="SAM" id="Phobius"/>
    </source>
</evidence>
<dbReference type="PANTHER" id="PTHR35813">
    <property type="entry name" value="INNER MEMBRANE PROTEIN YBAN"/>
    <property type="match status" value="1"/>
</dbReference>
<organism evidence="2 3">
    <name type="scientific">Falsigemmobacter faecalis</name>
    <dbReference type="NCBI Taxonomy" id="2488730"/>
    <lineage>
        <taxon>Bacteria</taxon>
        <taxon>Pseudomonadati</taxon>
        <taxon>Pseudomonadota</taxon>
        <taxon>Alphaproteobacteria</taxon>
        <taxon>Rhodobacterales</taxon>
        <taxon>Paracoccaceae</taxon>
        <taxon>Falsigemmobacter</taxon>
    </lineage>
</organism>
<dbReference type="GO" id="GO:0005886">
    <property type="term" value="C:plasma membrane"/>
    <property type="evidence" value="ECO:0007669"/>
    <property type="project" value="TreeGrafter"/>
</dbReference>
<keyword evidence="1" id="KW-0812">Transmembrane</keyword>
<dbReference type="OrthoDB" id="9816293at2"/>
<dbReference type="Proteomes" id="UP000282125">
    <property type="component" value="Unassembled WGS sequence"/>
</dbReference>
<protein>
    <submittedName>
        <fullName evidence="2">DUF454 domain-containing protein</fullName>
    </submittedName>
</protein>
<sequence>MRALWVALGGLFFALGVIGAVLPLLPTTPFMLLAAGCFAKGSPRLHAWLLSHKTFGPLISNWRAHGAIPRRAKVIAVAMMAVTFAFSLALGLPAVALIPQAIVLSCVALFLITRPEGPKAR</sequence>
<reference evidence="2 3" key="1">
    <citation type="submission" date="2018-11" db="EMBL/GenBank/DDBJ databases">
        <title>Gemmobacter sp. nov., YIM 102744-1 draft genome.</title>
        <authorList>
            <person name="Li G."/>
            <person name="Jiang Y."/>
        </authorList>
    </citation>
    <scope>NUCLEOTIDE SEQUENCE [LARGE SCALE GENOMIC DNA]</scope>
    <source>
        <strain evidence="2 3">YIM 102744-1</strain>
    </source>
</reference>
<keyword evidence="3" id="KW-1185">Reference proteome</keyword>
<comment type="caution">
    <text evidence="2">The sequence shown here is derived from an EMBL/GenBank/DDBJ whole genome shotgun (WGS) entry which is preliminary data.</text>
</comment>
<keyword evidence="1" id="KW-0472">Membrane</keyword>
<dbReference type="EMBL" id="RRAZ01000005">
    <property type="protein sequence ID" value="RRH76921.1"/>
    <property type="molecule type" value="Genomic_DNA"/>
</dbReference>
<dbReference type="Pfam" id="PF04304">
    <property type="entry name" value="DUF454"/>
    <property type="match status" value="1"/>
</dbReference>